<dbReference type="PROSITE" id="PS51782">
    <property type="entry name" value="LYSM"/>
    <property type="match status" value="3"/>
</dbReference>
<dbReference type="VEuPathDB" id="FungiDB:FGRAMPH1_01G27881"/>
<accession>A0A0E0SB03</accession>
<dbReference type="InParanoid" id="A0A098DP27"/>
<evidence type="ECO:0000259" key="5">
    <source>
        <dbReference type="PROSITE" id="PS51782"/>
    </source>
</evidence>
<evidence type="ECO:0000256" key="4">
    <source>
        <dbReference type="SAM" id="MobiDB-lite"/>
    </source>
</evidence>
<dbReference type="Gene3D" id="3.10.350.10">
    <property type="entry name" value="LysM domain"/>
    <property type="match status" value="3"/>
</dbReference>
<reference evidence="7 8" key="2">
    <citation type="journal article" date="2010" name="Nature">
        <title>Comparative genomics reveals mobile pathogenicity chromosomes in Fusarium.</title>
        <authorList>
            <person name="Ma L.J."/>
            <person name="van der Does H.C."/>
            <person name="Borkovich K.A."/>
            <person name="Coleman J.J."/>
            <person name="Daboussi M.J."/>
            <person name="Di Pietro A."/>
            <person name="Dufresne M."/>
            <person name="Freitag M."/>
            <person name="Grabherr M."/>
            <person name="Henrissat B."/>
            <person name="Houterman P.M."/>
            <person name="Kang S."/>
            <person name="Shim W.B."/>
            <person name="Woloshuk C."/>
            <person name="Xie X."/>
            <person name="Xu J.R."/>
            <person name="Antoniw J."/>
            <person name="Baker S.E."/>
            <person name="Bluhm B.H."/>
            <person name="Breakspear A."/>
            <person name="Brown D.W."/>
            <person name="Butchko R.A."/>
            <person name="Chapman S."/>
            <person name="Coulson R."/>
            <person name="Coutinho P.M."/>
            <person name="Danchin E.G."/>
            <person name="Diener A."/>
            <person name="Gale L.R."/>
            <person name="Gardiner D.M."/>
            <person name="Goff S."/>
            <person name="Hammond-Kosack K.E."/>
            <person name="Hilburn K."/>
            <person name="Hua-Van A."/>
            <person name="Jonkers W."/>
            <person name="Kazan K."/>
            <person name="Kodira C.D."/>
            <person name="Koehrsen M."/>
            <person name="Kumar L."/>
            <person name="Lee Y.H."/>
            <person name="Li L."/>
            <person name="Manners J.M."/>
            <person name="Miranda-Saavedra D."/>
            <person name="Mukherjee M."/>
            <person name="Park G."/>
            <person name="Park J."/>
            <person name="Park S.Y."/>
            <person name="Proctor R.H."/>
            <person name="Regev A."/>
            <person name="Ruiz-Roldan M.C."/>
            <person name="Sain D."/>
            <person name="Sakthikumar S."/>
            <person name="Sykes S."/>
            <person name="Schwartz D.C."/>
            <person name="Turgeon B.G."/>
            <person name="Wapinski I."/>
            <person name="Yoder O."/>
            <person name="Young S."/>
            <person name="Zeng Q."/>
            <person name="Zhou S."/>
            <person name="Galagan J."/>
            <person name="Cuomo C.A."/>
            <person name="Kistler H.C."/>
            <person name="Rep M."/>
        </authorList>
    </citation>
    <scope>GENOME REANNOTATION</scope>
    <source>
        <strain evidence="8">ATCC MYA-4620 / CBS 123657 / FGSC 9075 / NRRL 31084 / PH-1</strain>
        <strain evidence="7">PH-1 / ATCC MYA-4620 / FGSC 9075 / NRRL 31084</strain>
    </source>
</reference>
<feature type="domain" description="LysM" evidence="5">
    <location>
        <begin position="221"/>
        <end position="266"/>
    </location>
</feature>
<dbReference type="PANTHER" id="PTHR34997:SF16">
    <property type="entry name" value="LYSM DOMAIN-CONTAINING PROTEIN"/>
    <property type="match status" value="1"/>
</dbReference>
<reference evidence="7" key="4">
    <citation type="submission" date="2017-01" db="UniProtKB">
        <authorList>
            <consortium name="EnsemblFungi"/>
        </authorList>
    </citation>
    <scope>IDENTIFICATION</scope>
    <source>
        <strain evidence="7">PH-1 / ATCC MYA-4620 / FGSC 9075 / NRRL 31084</strain>
    </source>
</reference>
<feature type="compositionally biased region" description="Low complexity" evidence="4">
    <location>
        <begin position="425"/>
        <end position="461"/>
    </location>
</feature>
<dbReference type="Pfam" id="PF01476">
    <property type="entry name" value="LysM"/>
    <property type="match status" value="3"/>
</dbReference>
<dbReference type="EMBL" id="HG970335">
    <property type="protein sequence ID" value="CEF83616.1"/>
    <property type="molecule type" value="Genomic_DNA"/>
</dbReference>
<dbReference type="EnsemblFungi" id="CEF83616">
    <property type="protein sequence ID" value="CEF83616"/>
    <property type="gene ID" value="FGRRES_09119_M"/>
</dbReference>
<feature type="region of interest" description="Disordered" evidence="4">
    <location>
        <begin position="423"/>
        <end position="464"/>
    </location>
</feature>
<keyword evidence="1" id="KW-0147">Chitin-binding</keyword>
<accession>A0A098DP27</accession>
<proteinExistence type="inferred from homology"/>
<evidence type="ECO:0000313" key="7">
    <source>
        <dbReference type="EnsemblFungi" id="CEF83616"/>
    </source>
</evidence>
<name>A0A098DP27_GIBZE</name>
<dbReference type="CDD" id="cd00118">
    <property type="entry name" value="LysM"/>
    <property type="match status" value="3"/>
</dbReference>
<feature type="domain" description="LysM" evidence="5">
    <location>
        <begin position="475"/>
        <end position="521"/>
    </location>
</feature>
<evidence type="ECO:0000256" key="2">
    <source>
        <dbReference type="ARBA" id="ARBA00023026"/>
    </source>
</evidence>
<evidence type="ECO:0000313" key="6">
    <source>
        <dbReference type="EMBL" id="CEF83616.1"/>
    </source>
</evidence>
<comment type="similarity">
    <text evidence="3">Belongs to the secreted LysM effector family.</text>
</comment>
<evidence type="ECO:0000313" key="8">
    <source>
        <dbReference type="Proteomes" id="UP000070720"/>
    </source>
</evidence>
<keyword evidence="2" id="KW-0843">Virulence</keyword>
<dbReference type="Proteomes" id="UP000070720">
    <property type="component" value="Chromosome 4"/>
</dbReference>
<keyword evidence="8" id="KW-1185">Reference proteome</keyword>
<dbReference type="SMART" id="SM00257">
    <property type="entry name" value="LysM"/>
    <property type="match status" value="3"/>
</dbReference>
<dbReference type="GO" id="GO:0008061">
    <property type="term" value="F:chitin binding"/>
    <property type="evidence" value="ECO:0007669"/>
    <property type="project" value="UniProtKB-KW"/>
</dbReference>
<evidence type="ECO:0000256" key="1">
    <source>
        <dbReference type="ARBA" id="ARBA00022669"/>
    </source>
</evidence>
<dbReference type="eggNOG" id="KOG2806">
    <property type="taxonomic scope" value="Eukaryota"/>
</dbReference>
<dbReference type="SUPFAM" id="SSF54106">
    <property type="entry name" value="LysM domain"/>
    <property type="match status" value="3"/>
</dbReference>
<dbReference type="PANTHER" id="PTHR34997">
    <property type="entry name" value="AM15"/>
    <property type="match status" value="1"/>
</dbReference>
<protein>
    <submittedName>
        <fullName evidence="6">Chromosome 4, complete genome</fullName>
    </submittedName>
</protein>
<gene>
    <name evidence="7" type="primary">FG09119.1</name>
    <name evidence="6" type="ORF">FGRAMPH1_01T27881</name>
</gene>
<reference evidence="7 8" key="1">
    <citation type="journal article" date="2007" name="Science">
        <title>The Fusarium graminearum genome reveals a link between localized polymorphism and pathogen specialization.</title>
        <authorList>
            <person name="Cuomo C.A."/>
            <person name="Gueldener U."/>
            <person name="Xu J.-R."/>
            <person name="Trail F."/>
            <person name="Turgeon B.G."/>
            <person name="Di Pietro A."/>
            <person name="Walton J.D."/>
            <person name="Ma L.-J."/>
            <person name="Baker S.E."/>
            <person name="Rep M."/>
            <person name="Adam G."/>
            <person name="Antoniw J."/>
            <person name="Baldwin T."/>
            <person name="Calvo S.E."/>
            <person name="Chang Y.-L."/>
            <person name="DeCaprio D."/>
            <person name="Gale L.R."/>
            <person name="Gnerre S."/>
            <person name="Goswami R.S."/>
            <person name="Hammond-Kosack K."/>
            <person name="Harris L.J."/>
            <person name="Hilburn K."/>
            <person name="Kennell J.C."/>
            <person name="Kroken S."/>
            <person name="Magnuson J.K."/>
            <person name="Mannhaupt G."/>
            <person name="Mauceli E.W."/>
            <person name="Mewes H.-W."/>
            <person name="Mitterbauer R."/>
            <person name="Muehlbauer G."/>
            <person name="Muensterkoetter M."/>
            <person name="Nelson D."/>
            <person name="O'Donnell K."/>
            <person name="Ouellet T."/>
            <person name="Qi W."/>
            <person name="Quesneville H."/>
            <person name="Roncero M.I.G."/>
            <person name="Seong K.-Y."/>
            <person name="Tetko I.V."/>
            <person name="Urban M."/>
            <person name="Waalwijk C."/>
            <person name="Ward T.J."/>
            <person name="Yao J."/>
            <person name="Birren B.W."/>
            <person name="Kistler H.C."/>
        </authorList>
    </citation>
    <scope>NUCLEOTIDE SEQUENCE [LARGE SCALE GENOMIC DNA]</scope>
    <source>
        <strain evidence="8">ATCC MYA-4620 / CBS 123657 / FGSC 9075 / NRRL 31084 / PH-1</strain>
        <strain evidence="7">PH-1 / ATCC MYA-4620 / FGSC 9075 / NRRL 31084</strain>
    </source>
</reference>
<reference evidence="6 8" key="3">
    <citation type="journal article" date="2015" name="BMC Genomics">
        <title>The completed genome sequence of the pathogenic ascomycete fungus Fusarium graminearum.</title>
        <authorList>
            <person name="King R."/>
            <person name="Urban M."/>
            <person name="Hammond-Kosack M.C."/>
            <person name="Hassani-Pak K."/>
            <person name="Hammond-Kosack K.E."/>
        </authorList>
    </citation>
    <scope>NUCLEOTIDE SEQUENCE [LARGE SCALE GENOMIC DNA]</scope>
    <source>
        <strain evidence="8">ATCC MYA-4620 / CBS 123657 / FGSC 9075 / NRRL 31084 / PH-1</strain>
        <strain evidence="6">PH-1</strain>
    </source>
</reference>
<sequence length="525" mass="56229">MKATFNYSHGVLAGVTIVTRLVDASGLTMFRQGSLSGAGLPSVCEATLYQTMNCADQTADLAVNGYLDSDDPAVTKLVCRAACGGAIGHMRTKIASACGDEEMVPGMSFVYMVNNLWSNWNQTCFTDPKTGEFCHDVIAAFPDVDNSSQLPKSDLCSYCNIEQYKMMQADAYSGAYNEYVQSDYEFVAKACDLKVDNFNATDSALNITKPDTSSDICVSGKTYTSKAGDSCDSIALSQGVSSATMYYINSNIFDCTKIAVGTNLCLPLTCTKIHQVQEGDSCLDIALNNGIMSDQFLSYNTQLNWNCTNLHDADPYWGSALCVSTPGGIYAGQPLNNNTANVDPQRVDPPSGTPVANGTTLECNHWFSYDGDLSCTQICLANDVAINLFTEINPSLNKTTCDKDLTVGNAYCVKPVTGWDLPAATKSSTDTKTSTVTDSPTGTKTTAAAASATQTSTSTKAPGPTQPGIVDGCNKWHYVDNGDGCYSIAEKYNINLADFYNWNSKVGNDCSGLWLHYYVCIGVAS</sequence>
<dbReference type="InterPro" id="IPR036779">
    <property type="entry name" value="LysM_dom_sf"/>
</dbReference>
<dbReference type="InterPro" id="IPR052210">
    <property type="entry name" value="LysM1-like"/>
</dbReference>
<evidence type="ECO:0000256" key="3">
    <source>
        <dbReference type="ARBA" id="ARBA00044955"/>
    </source>
</evidence>
<organism evidence="6 8">
    <name type="scientific">Gibberella zeae (strain ATCC MYA-4620 / CBS 123657 / FGSC 9075 / NRRL 31084 / PH-1)</name>
    <name type="common">Wheat head blight fungus</name>
    <name type="synonym">Fusarium graminearum</name>
    <dbReference type="NCBI Taxonomy" id="229533"/>
    <lineage>
        <taxon>Eukaryota</taxon>
        <taxon>Fungi</taxon>
        <taxon>Dikarya</taxon>
        <taxon>Ascomycota</taxon>
        <taxon>Pezizomycotina</taxon>
        <taxon>Sordariomycetes</taxon>
        <taxon>Hypocreomycetidae</taxon>
        <taxon>Hypocreales</taxon>
        <taxon>Nectriaceae</taxon>
        <taxon>Fusarium</taxon>
    </lineage>
</organism>
<feature type="domain" description="LysM" evidence="5">
    <location>
        <begin position="272"/>
        <end position="318"/>
    </location>
</feature>
<dbReference type="InterPro" id="IPR018392">
    <property type="entry name" value="LysM"/>
</dbReference>
<dbReference type="AlphaFoldDB" id="A0A098DP27"/>